<evidence type="ECO:0000313" key="7">
    <source>
        <dbReference type="Proteomes" id="UP000428333"/>
    </source>
</evidence>
<organism evidence="6 7">
    <name type="scientific">Rhododendron williamsianum</name>
    <dbReference type="NCBI Taxonomy" id="262921"/>
    <lineage>
        <taxon>Eukaryota</taxon>
        <taxon>Viridiplantae</taxon>
        <taxon>Streptophyta</taxon>
        <taxon>Embryophyta</taxon>
        <taxon>Tracheophyta</taxon>
        <taxon>Spermatophyta</taxon>
        <taxon>Magnoliopsida</taxon>
        <taxon>eudicotyledons</taxon>
        <taxon>Gunneridae</taxon>
        <taxon>Pentapetalae</taxon>
        <taxon>asterids</taxon>
        <taxon>Ericales</taxon>
        <taxon>Ericaceae</taxon>
        <taxon>Ericoideae</taxon>
        <taxon>Rhodoreae</taxon>
        <taxon>Rhododendron</taxon>
    </lineage>
</organism>
<dbReference type="Proteomes" id="UP000428333">
    <property type="component" value="Linkage Group LG08"/>
</dbReference>
<evidence type="ECO:0000256" key="3">
    <source>
        <dbReference type="ARBA" id="ARBA00022679"/>
    </source>
</evidence>
<evidence type="ECO:0000313" key="6">
    <source>
        <dbReference type="EMBL" id="KAE9453973.1"/>
    </source>
</evidence>
<evidence type="ECO:0000256" key="2">
    <source>
        <dbReference type="ARBA" id="ARBA00022676"/>
    </source>
</evidence>
<keyword evidence="2" id="KW-0328">Glycosyltransferase</keyword>
<dbReference type="InterPro" id="IPR049625">
    <property type="entry name" value="Glyco_transf_61_cat"/>
</dbReference>
<reference evidence="6 7" key="1">
    <citation type="journal article" date="2019" name="Genome Biol. Evol.">
        <title>The Rhododendron genome and chromosomal organization provide insight into shared whole-genome duplications across the heath family (Ericaceae).</title>
        <authorList>
            <person name="Soza V.L."/>
            <person name="Lindsley D."/>
            <person name="Waalkes A."/>
            <person name="Ramage E."/>
            <person name="Patwardhan R.P."/>
            <person name="Burton J.N."/>
            <person name="Adey A."/>
            <person name="Kumar A."/>
            <person name="Qiu R."/>
            <person name="Shendure J."/>
            <person name="Hall B."/>
        </authorList>
    </citation>
    <scope>NUCLEOTIDE SEQUENCE [LARGE SCALE GENOMIC DNA]</scope>
    <source>
        <strain evidence="6">RSF 1966-606</strain>
    </source>
</reference>
<name>A0A6A4L2T4_9ERIC</name>
<dbReference type="InterPro" id="IPR007657">
    <property type="entry name" value="Glycosyltransferase_61"/>
</dbReference>
<evidence type="ECO:0000256" key="1">
    <source>
        <dbReference type="ARBA" id="ARBA00004323"/>
    </source>
</evidence>
<proteinExistence type="predicted"/>
<dbReference type="OrthoDB" id="529273at2759"/>
<feature type="domain" description="Glycosyltransferase 61 catalytic" evidence="5">
    <location>
        <begin position="247"/>
        <end position="359"/>
    </location>
</feature>
<dbReference type="GO" id="GO:0016763">
    <property type="term" value="F:pentosyltransferase activity"/>
    <property type="evidence" value="ECO:0007669"/>
    <property type="project" value="UniProtKB-ARBA"/>
</dbReference>
<keyword evidence="7" id="KW-1185">Reference proteome</keyword>
<dbReference type="AlphaFoldDB" id="A0A6A4L2T4"/>
<dbReference type="Pfam" id="PF04577">
    <property type="entry name" value="Glyco_transf_61"/>
    <property type="match status" value="1"/>
</dbReference>
<evidence type="ECO:0000256" key="4">
    <source>
        <dbReference type="ARBA" id="ARBA00023180"/>
    </source>
</evidence>
<dbReference type="PANTHER" id="PTHR20961:SF98">
    <property type="entry name" value="GLYCOSYLTRANSFERASE"/>
    <property type="match status" value="1"/>
</dbReference>
<accession>A0A6A4L2T4</accession>
<keyword evidence="3" id="KW-0808">Transferase</keyword>
<sequence>MKKHGSTTLILYVALLVLFLVSQIKVSQIFKLLAAIYSTRRDQGMCFQDLRTILPISLGPQARANVGPALSGPIICNRSHLSYDICSINGPTLLDPNVSTFYVTGPIDSTPQMEKIQPYPRKWDRFRMSNIKEINLISGPSNPPCMVQHTASALAFSVGGYDGDFFTDFYDEFIPLFITINSVFSTRDYVLVISNAHDWWMWKYADLLQSFTKHPIIYLDDQKTTHCFPSATIGLISLDLMAKNPKNPKPLPNLKTILPFHALLQKTYGQNQNSISTPLKSRPQLVLAGRKGAIGRQIMNQAEVKKVAEEEGFDVIEFEPKYATSMRKVYELMSSSHAMIGVHGAALTHFLFLRPGSVFMQVVPIGTQLLSEVCFGILAREMRLEYMEYKIGVGESSLVEKYEKEDMIIKDPEAFLEKKGWSSETVEPYLKKQNVRFDLVRLRKHLKKAFVKAKAFMEREG</sequence>
<comment type="caution">
    <text evidence="6">The sequence shown here is derived from an EMBL/GenBank/DDBJ whole genome shotgun (WGS) entry which is preliminary data.</text>
</comment>
<feature type="non-terminal residue" evidence="6">
    <location>
        <position position="1"/>
    </location>
</feature>
<dbReference type="GO" id="GO:0000139">
    <property type="term" value="C:Golgi membrane"/>
    <property type="evidence" value="ECO:0007669"/>
    <property type="project" value="UniProtKB-SubCell"/>
</dbReference>
<dbReference type="EMBL" id="QEFC01002154">
    <property type="protein sequence ID" value="KAE9453973.1"/>
    <property type="molecule type" value="Genomic_DNA"/>
</dbReference>
<keyword evidence="4" id="KW-0325">Glycoprotein</keyword>
<gene>
    <name evidence="6" type="ORF">C3L33_14114</name>
</gene>
<dbReference type="PANTHER" id="PTHR20961">
    <property type="entry name" value="GLYCOSYLTRANSFERASE"/>
    <property type="match status" value="1"/>
</dbReference>
<comment type="subcellular location">
    <subcellularLocation>
        <location evidence="1">Golgi apparatus membrane</location>
        <topology evidence="1">Single-pass type II membrane protein</topology>
    </subcellularLocation>
</comment>
<evidence type="ECO:0000259" key="5">
    <source>
        <dbReference type="Pfam" id="PF04577"/>
    </source>
</evidence>
<protein>
    <recommendedName>
        <fullName evidence="5">Glycosyltransferase 61 catalytic domain-containing protein</fullName>
    </recommendedName>
</protein>